<dbReference type="Proteomes" id="UP000433309">
    <property type="component" value="Unassembled WGS sequence"/>
</dbReference>
<name>A0A6I2LBX8_9BURK</name>
<keyword evidence="5 6" id="KW-0472">Membrane</keyword>
<gene>
    <name evidence="8" type="ORF">GJ699_30255</name>
</gene>
<dbReference type="AlphaFoldDB" id="A0A6I2LBX8"/>
<dbReference type="SUPFAM" id="SSF103481">
    <property type="entry name" value="Multidrug resistance efflux transporter EmrE"/>
    <property type="match status" value="2"/>
</dbReference>
<feature type="transmembrane region" description="Helical" evidence="6">
    <location>
        <begin position="240"/>
        <end position="260"/>
    </location>
</feature>
<dbReference type="EMBL" id="WKJK01000024">
    <property type="protein sequence ID" value="MRW94266.1"/>
    <property type="molecule type" value="Genomic_DNA"/>
</dbReference>
<evidence type="ECO:0000313" key="8">
    <source>
        <dbReference type="EMBL" id="MRW94266.1"/>
    </source>
</evidence>
<accession>A0A6I2LBX8</accession>
<feature type="transmembrane region" description="Helical" evidence="6">
    <location>
        <begin position="48"/>
        <end position="65"/>
    </location>
</feature>
<comment type="subcellular location">
    <subcellularLocation>
        <location evidence="1">Membrane</location>
        <topology evidence="1">Multi-pass membrane protein</topology>
    </subcellularLocation>
</comment>
<keyword evidence="4 6" id="KW-1133">Transmembrane helix</keyword>
<evidence type="ECO:0000256" key="3">
    <source>
        <dbReference type="ARBA" id="ARBA00022692"/>
    </source>
</evidence>
<feature type="transmembrane region" description="Helical" evidence="6">
    <location>
        <begin position="101"/>
        <end position="118"/>
    </location>
</feature>
<evidence type="ECO:0000256" key="6">
    <source>
        <dbReference type="SAM" id="Phobius"/>
    </source>
</evidence>
<dbReference type="GO" id="GO:0016020">
    <property type="term" value="C:membrane"/>
    <property type="evidence" value="ECO:0007669"/>
    <property type="project" value="UniProtKB-SubCell"/>
</dbReference>
<dbReference type="Pfam" id="PF00892">
    <property type="entry name" value="EamA"/>
    <property type="match status" value="1"/>
</dbReference>
<comment type="similarity">
    <text evidence="2">Belongs to the EamA transporter family.</text>
</comment>
<feature type="transmembrane region" description="Helical" evidence="6">
    <location>
        <begin position="151"/>
        <end position="169"/>
    </location>
</feature>
<dbReference type="RefSeq" id="WP_154383128.1">
    <property type="nucleotide sequence ID" value="NZ_WKJK01000024.1"/>
</dbReference>
<sequence length="285" mass="30014">MSKQEHKPAAGNPWLAGLALLCSQLSLNLGAAIAKHLFPAIGVEGVTAYRVGISALVMLLIFRPWRTPLTWQQARNVAVYGCVIGLMNLLIYRAFDHIPMGIAVAIEVAGPLTVAVWSSHRPRDFIAVCLAVAGLYYLLPIHGHVDQLDPVGIAYAAGAAVCWALYIVFGKRVSSMSGGQSVAWGMLAASLFIVPIGVVHSGAALLTPSFLLIGLAIAVMSSALPYTLEMLSMRTLSSRTFSMFSSAAPALSALAGMVVLGEMLTVTQWLAIAAIVAASALTSLR</sequence>
<evidence type="ECO:0000256" key="4">
    <source>
        <dbReference type="ARBA" id="ARBA00022989"/>
    </source>
</evidence>
<feature type="transmembrane region" description="Helical" evidence="6">
    <location>
        <begin position="209"/>
        <end position="228"/>
    </location>
</feature>
<comment type="caution">
    <text evidence="8">The sequence shown here is derived from an EMBL/GenBank/DDBJ whole genome shotgun (WGS) entry which is preliminary data.</text>
</comment>
<evidence type="ECO:0000313" key="9">
    <source>
        <dbReference type="Proteomes" id="UP000433309"/>
    </source>
</evidence>
<dbReference type="InterPro" id="IPR000620">
    <property type="entry name" value="EamA_dom"/>
</dbReference>
<evidence type="ECO:0000256" key="1">
    <source>
        <dbReference type="ARBA" id="ARBA00004141"/>
    </source>
</evidence>
<feature type="domain" description="EamA" evidence="7">
    <location>
        <begin position="152"/>
        <end position="283"/>
    </location>
</feature>
<feature type="transmembrane region" description="Helical" evidence="6">
    <location>
        <begin position="77"/>
        <end position="95"/>
    </location>
</feature>
<feature type="transmembrane region" description="Helical" evidence="6">
    <location>
        <begin position="266"/>
        <end position="284"/>
    </location>
</feature>
<evidence type="ECO:0000256" key="2">
    <source>
        <dbReference type="ARBA" id="ARBA00007362"/>
    </source>
</evidence>
<feature type="transmembrane region" description="Helical" evidence="6">
    <location>
        <begin position="181"/>
        <end position="203"/>
    </location>
</feature>
<protein>
    <submittedName>
        <fullName evidence="8">EamA family transporter</fullName>
    </submittedName>
</protein>
<reference evidence="8 9" key="1">
    <citation type="submission" date="2019-11" db="EMBL/GenBank/DDBJ databases">
        <title>Novel species isolated from a subtropical stream in China.</title>
        <authorList>
            <person name="Lu H."/>
        </authorList>
    </citation>
    <scope>NUCLEOTIDE SEQUENCE [LARGE SCALE GENOMIC DNA]</scope>
    <source>
        <strain evidence="8 9">FT80W</strain>
    </source>
</reference>
<organism evidence="8 9">
    <name type="scientific">Duganella guangzhouensis</name>
    <dbReference type="NCBI Taxonomy" id="2666084"/>
    <lineage>
        <taxon>Bacteria</taxon>
        <taxon>Pseudomonadati</taxon>
        <taxon>Pseudomonadota</taxon>
        <taxon>Betaproteobacteria</taxon>
        <taxon>Burkholderiales</taxon>
        <taxon>Oxalobacteraceae</taxon>
        <taxon>Telluria group</taxon>
        <taxon>Duganella</taxon>
    </lineage>
</organism>
<keyword evidence="3 6" id="KW-0812">Transmembrane</keyword>
<dbReference type="InterPro" id="IPR050638">
    <property type="entry name" value="AA-Vitamin_Transporters"/>
</dbReference>
<dbReference type="PANTHER" id="PTHR32322:SF2">
    <property type="entry name" value="EAMA DOMAIN-CONTAINING PROTEIN"/>
    <property type="match status" value="1"/>
</dbReference>
<dbReference type="PANTHER" id="PTHR32322">
    <property type="entry name" value="INNER MEMBRANE TRANSPORTER"/>
    <property type="match status" value="1"/>
</dbReference>
<dbReference type="InterPro" id="IPR037185">
    <property type="entry name" value="EmrE-like"/>
</dbReference>
<evidence type="ECO:0000256" key="5">
    <source>
        <dbReference type="ARBA" id="ARBA00023136"/>
    </source>
</evidence>
<proteinExistence type="inferred from homology"/>
<keyword evidence="9" id="KW-1185">Reference proteome</keyword>
<feature type="transmembrane region" description="Helical" evidence="6">
    <location>
        <begin position="125"/>
        <end position="145"/>
    </location>
</feature>
<evidence type="ECO:0000259" key="7">
    <source>
        <dbReference type="Pfam" id="PF00892"/>
    </source>
</evidence>